<evidence type="ECO:0000313" key="1">
    <source>
        <dbReference type="EMBL" id="CUM79316.1"/>
    </source>
</evidence>
<evidence type="ECO:0000313" key="6">
    <source>
        <dbReference type="Proteomes" id="UP000095598"/>
    </source>
</evidence>
<dbReference type="Proteomes" id="UP000095553">
    <property type="component" value="Unassembled WGS sequence"/>
</dbReference>
<dbReference type="EMBL" id="CYXT01000003">
    <property type="protein sequence ID" value="CUM79316.1"/>
    <property type="molecule type" value="Genomic_DNA"/>
</dbReference>
<evidence type="ECO:0000313" key="3">
    <source>
        <dbReference type="EMBL" id="CUP29053.1"/>
    </source>
</evidence>
<evidence type="ECO:0000313" key="2">
    <source>
        <dbReference type="EMBL" id="CUM83061.1"/>
    </source>
</evidence>
<dbReference type="Proteomes" id="UP000095564">
    <property type="component" value="Unassembled WGS sequence"/>
</dbReference>
<proteinExistence type="predicted"/>
<gene>
    <name evidence="1" type="ORF">ERS852425_00642</name>
    <name evidence="3" type="ORF">ERS852520_01028</name>
    <name evidence="2" type="ORF">ERS852571_00828</name>
</gene>
<reference evidence="4 5" key="1">
    <citation type="submission" date="2015-09" db="EMBL/GenBank/DDBJ databases">
        <authorList>
            <consortium name="Pathogen Informatics"/>
        </authorList>
    </citation>
    <scope>NUCLEOTIDE SEQUENCE [LARGE SCALE GENOMIC DNA]</scope>
    <source>
        <strain evidence="1 6">2789STDY5608868</strain>
        <strain evidence="3 5">2789STDY5834908</strain>
        <strain evidence="2 4">2789STDY5834959</strain>
    </source>
</reference>
<organism evidence="3 5">
    <name type="scientific">Anaerostipes hadrus</name>
    <dbReference type="NCBI Taxonomy" id="649756"/>
    <lineage>
        <taxon>Bacteria</taxon>
        <taxon>Bacillati</taxon>
        <taxon>Bacillota</taxon>
        <taxon>Clostridia</taxon>
        <taxon>Lachnospirales</taxon>
        <taxon>Lachnospiraceae</taxon>
        <taxon>Anaerostipes</taxon>
    </lineage>
</organism>
<protein>
    <submittedName>
        <fullName evidence="3">Uncharacterized protein</fullName>
    </submittedName>
</protein>
<dbReference type="EMBL" id="CZAU01000007">
    <property type="protein sequence ID" value="CUP29053.1"/>
    <property type="molecule type" value="Genomic_DNA"/>
</dbReference>
<evidence type="ECO:0000313" key="5">
    <source>
        <dbReference type="Proteomes" id="UP000095564"/>
    </source>
</evidence>
<accession>A0A174LY65</accession>
<dbReference type="Proteomes" id="UP000095598">
    <property type="component" value="Unassembled WGS sequence"/>
</dbReference>
<sequence length="39" mass="4850">MYNAFYTTHKAKLFIKKCEESKLRSLRKRRGFFFLYDLV</sequence>
<dbReference type="EMBL" id="CYXY01000004">
    <property type="protein sequence ID" value="CUM83061.1"/>
    <property type="molecule type" value="Genomic_DNA"/>
</dbReference>
<evidence type="ECO:0000313" key="4">
    <source>
        <dbReference type="Proteomes" id="UP000095553"/>
    </source>
</evidence>
<dbReference type="AlphaFoldDB" id="A0A174LY65"/>
<name>A0A174LY65_ANAHA</name>